<feature type="chain" id="PRO_5012571651" evidence="4">
    <location>
        <begin position="36"/>
        <end position="415"/>
    </location>
</feature>
<dbReference type="Proteomes" id="UP000191154">
    <property type="component" value="Unassembled WGS sequence"/>
</dbReference>
<keyword evidence="6" id="KW-0378">Hydrolase</keyword>
<dbReference type="CDD" id="cd08023">
    <property type="entry name" value="GH16_laminarinase_like"/>
    <property type="match status" value="1"/>
</dbReference>
<dbReference type="InterPro" id="IPR013320">
    <property type="entry name" value="ConA-like_dom_sf"/>
</dbReference>
<evidence type="ECO:0000313" key="6">
    <source>
        <dbReference type="EMBL" id="OOM10678.1"/>
    </source>
</evidence>
<sequence length="415" mass="47416">MKSSKLILRLAVKTAIITTLVLVGNISLASLKAHAETTTDNWKLAWSDEFNGDKINSSNWTYDIDGHGWGNNELEYYTDRPENARVEDGNLIIEARKESYKGSQYTSARLKSEGLQNFLYGKIEARIKLPEGQGLWPAFWMLGSNMASVGWPDCGEVDIMEHVNFTDDIYGTAHWNAHDGEQYKSYGGQTKVDVTKYHNYSVEWSPNSIKWFVDDTKYAEYDITNSVNGTNSYHKPFFIVLNMAVGGNWPENPDSSTEFPAKMYVDYVRVYNDSSSKIQTRNVWLKDESTGYWSYLDGDGNMKTGWLYDNGKWYYFYGNGQMVTGFINLGGDSYYYLDESNTSNIGIMQTGWQKINGYWYYFNTGNDTGITGMMKKGWQKIDGVWYYFYYGDGKMASNTNIDGYYINSSGAWSKG</sequence>
<dbReference type="PROSITE" id="PS51170">
    <property type="entry name" value="CW"/>
    <property type="match status" value="2"/>
</dbReference>
<dbReference type="EMBL" id="LZYZ01000006">
    <property type="protein sequence ID" value="OOM10678.1"/>
    <property type="molecule type" value="Genomic_DNA"/>
</dbReference>
<evidence type="ECO:0000256" key="4">
    <source>
        <dbReference type="SAM" id="SignalP"/>
    </source>
</evidence>
<dbReference type="Pfam" id="PF00722">
    <property type="entry name" value="Glyco_hydro_16"/>
    <property type="match status" value="1"/>
</dbReference>
<dbReference type="AlphaFoldDB" id="A0A1S8N2Q6"/>
<comment type="caution">
    <text evidence="6">The sequence shown here is derived from an EMBL/GenBank/DDBJ whole genome shotgun (WGS) entry which is preliminary data.</text>
</comment>
<dbReference type="InterPro" id="IPR000757">
    <property type="entry name" value="Beta-glucanase-like"/>
</dbReference>
<comment type="similarity">
    <text evidence="1">Belongs to the glycosyl hydrolase 16 family.</text>
</comment>
<feature type="signal peptide" evidence="4">
    <location>
        <begin position="1"/>
        <end position="35"/>
    </location>
</feature>
<evidence type="ECO:0000256" key="2">
    <source>
        <dbReference type="ARBA" id="ARBA00022737"/>
    </source>
</evidence>
<dbReference type="EC" id="3.2.1.73" evidence="6"/>
<dbReference type="STRING" id="169679.CSACC_24280"/>
<dbReference type="PANTHER" id="PTHR10963">
    <property type="entry name" value="GLYCOSYL HYDROLASE-RELATED"/>
    <property type="match status" value="1"/>
</dbReference>
<feature type="domain" description="GH16" evidence="5">
    <location>
        <begin position="21"/>
        <end position="276"/>
    </location>
</feature>
<feature type="repeat" description="Cell wall-binding" evidence="3">
    <location>
        <begin position="303"/>
        <end position="322"/>
    </location>
</feature>
<accession>A0A1S8N2Q6</accession>
<dbReference type="SUPFAM" id="SSF49899">
    <property type="entry name" value="Concanavalin A-like lectins/glucanases"/>
    <property type="match status" value="1"/>
</dbReference>
<feature type="repeat" description="Cell wall-binding" evidence="3">
    <location>
        <begin position="349"/>
        <end position="368"/>
    </location>
</feature>
<evidence type="ECO:0000256" key="1">
    <source>
        <dbReference type="ARBA" id="ARBA00006865"/>
    </source>
</evidence>
<reference evidence="6 7" key="1">
    <citation type="submission" date="2016-05" db="EMBL/GenBank/DDBJ databases">
        <title>Microbial solvent formation.</title>
        <authorList>
            <person name="Poehlein A."/>
            <person name="Montoya Solano J.D."/>
            <person name="Flitsch S."/>
            <person name="Krabben P."/>
            <person name="Duerre P."/>
            <person name="Daniel R."/>
        </authorList>
    </citation>
    <scope>NUCLEOTIDE SEQUENCE [LARGE SCALE GENOMIC DNA]</scope>
    <source>
        <strain evidence="6 7">L1-8</strain>
    </source>
</reference>
<dbReference type="Pfam" id="PF01473">
    <property type="entry name" value="Choline_bind_1"/>
    <property type="match status" value="2"/>
</dbReference>
<evidence type="ECO:0000313" key="7">
    <source>
        <dbReference type="Proteomes" id="UP000191154"/>
    </source>
</evidence>
<name>A0A1S8N2Q6_CLOSA</name>
<dbReference type="PROSITE" id="PS51762">
    <property type="entry name" value="GH16_2"/>
    <property type="match status" value="1"/>
</dbReference>
<dbReference type="InterPro" id="IPR018337">
    <property type="entry name" value="Cell_wall/Cho-bd_repeat"/>
</dbReference>
<gene>
    <name evidence="6" type="primary">bglA_3</name>
    <name evidence="6" type="ORF">CLOSAC_32990</name>
</gene>
<keyword evidence="6" id="KW-0326">Glycosidase</keyword>
<evidence type="ECO:0000256" key="3">
    <source>
        <dbReference type="PROSITE-ProRule" id="PRU00591"/>
    </source>
</evidence>
<evidence type="ECO:0000259" key="5">
    <source>
        <dbReference type="PROSITE" id="PS51762"/>
    </source>
</evidence>
<dbReference type="GO" id="GO:0005975">
    <property type="term" value="P:carbohydrate metabolic process"/>
    <property type="evidence" value="ECO:0007669"/>
    <property type="project" value="InterPro"/>
</dbReference>
<keyword evidence="4" id="KW-0732">Signal</keyword>
<dbReference type="InterPro" id="IPR050546">
    <property type="entry name" value="Glycosyl_Hydrlase_16"/>
</dbReference>
<dbReference type="PANTHER" id="PTHR10963:SF55">
    <property type="entry name" value="GLYCOSIDE HYDROLASE FAMILY 16 PROTEIN"/>
    <property type="match status" value="1"/>
</dbReference>
<dbReference type="RefSeq" id="WP_077866355.1">
    <property type="nucleotide sequence ID" value="NZ_LZYZ01000006.1"/>
</dbReference>
<organism evidence="6 7">
    <name type="scientific">Clostridium saccharobutylicum</name>
    <dbReference type="NCBI Taxonomy" id="169679"/>
    <lineage>
        <taxon>Bacteria</taxon>
        <taxon>Bacillati</taxon>
        <taxon>Bacillota</taxon>
        <taxon>Clostridia</taxon>
        <taxon>Eubacteriales</taxon>
        <taxon>Clostridiaceae</taxon>
        <taxon>Clostridium</taxon>
    </lineage>
</organism>
<dbReference type="Gene3D" id="2.60.120.200">
    <property type="match status" value="1"/>
</dbReference>
<dbReference type="GO" id="GO:0042972">
    <property type="term" value="F:licheninase activity"/>
    <property type="evidence" value="ECO:0007669"/>
    <property type="project" value="UniProtKB-EC"/>
</dbReference>
<dbReference type="Pfam" id="PF19127">
    <property type="entry name" value="Choline_bind_3"/>
    <property type="match status" value="1"/>
</dbReference>
<dbReference type="Gene3D" id="2.10.270.10">
    <property type="entry name" value="Cholin Binding"/>
    <property type="match status" value="2"/>
</dbReference>
<protein>
    <submittedName>
        <fullName evidence="6">Beta-glucanase</fullName>
        <ecNumber evidence="6">3.2.1.73</ecNumber>
    </submittedName>
</protein>
<proteinExistence type="inferred from homology"/>
<keyword evidence="2" id="KW-0677">Repeat</keyword>
<dbReference type="SUPFAM" id="SSF69360">
    <property type="entry name" value="Cell wall binding repeat"/>
    <property type="match status" value="1"/>
</dbReference>